<evidence type="ECO:0000256" key="1">
    <source>
        <dbReference type="SAM" id="Phobius"/>
    </source>
</evidence>
<proteinExistence type="predicted"/>
<name>A0A1H2HS82_9GAMM</name>
<accession>A0A1H2HS82</accession>
<evidence type="ECO:0000313" key="2">
    <source>
        <dbReference type="EMBL" id="SDU34743.1"/>
    </source>
</evidence>
<feature type="transmembrane region" description="Helical" evidence="1">
    <location>
        <begin position="20"/>
        <end position="39"/>
    </location>
</feature>
<keyword evidence="3" id="KW-1185">Reference proteome</keyword>
<gene>
    <name evidence="2" type="ORF">SAMN05216580_2497</name>
</gene>
<keyword evidence="1" id="KW-1133">Transmembrane helix</keyword>
<reference evidence="3" key="1">
    <citation type="submission" date="2016-10" db="EMBL/GenBank/DDBJ databases">
        <authorList>
            <person name="Varghese N."/>
            <person name="Submissions S."/>
        </authorList>
    </citation>
    <scope>NUCLEOTIDE SEQUENCE [LARGE SCALE GENOMIC DNA]</scope>
    <source>
        <strain evidence="3">CCTCC 2012022</strain>
    </source>
</reference>
<keyword evidence="1" id="KW-0812">Transmembrane</keyword>
<evidence type="ECO:0000313" key="3">
    <source>
        <dbReference type="Proteomes" id="UP000243063"/>
    </source>
</evidence>
<dbReference type="AlphaFoldDB" id="A0A1H2HS82"/>
<dbReference type="Pfam" id="PF11174">
    <property type="entry name" value="DUF2970"/>
    <property type="match status" value="1"/>
</dbReference>
<evidence type="ECO:0008006" key="4">
    <source>
        <dbReference type="Google" id="ProtNLM"/>
    </source>
</evidence>
<protein>
    <recommendedName>
        <fullName evidence="4">DUF2970 domain-containing protein</fullName>
    </recommendedName>
</protein>
<dbReference type="STRING" id="1245526.SAMN05216580_2497"/>
<dbReference type="EMBL" id="LT629780">
    <property type="protein sequence ID" value="SDU34743.1"/>
    <property type="molecule type" value="Genomic_DNA"/>
</dbReference>
<sequence>MHDEPQPRPTEPQEPLPPPLTFWQTLHSVLAAAFGVQSGRNRTRDFSRGKPGHFILLGVLCTALFVLLLYGLVRLVLGLSGAA</sequence>
<dbReference type="RefSeq" id="WP_090215014.1">
    <property type="nucleotide sequence ID" value="NZ_LT629780.1"/>
</dbReference>
<feature type="transmembrane region" description="Helical" evidence="1">
    <location>
        <begin position="51"/>
        <end position="73"/>
    </location>
</feature>
<dbReference type="InterPro" id="IPR021344">
    <property type="entry name" value="DUF2970"/>
</dbReference>
<dbReference type="OrthoDB" id="5625885at2"/>
<organism evidence="2 3">
    <name type="scientific">Geopseudomonas guangdongensis</name>
    <dbReference type="NCBI Taxonomy" id="1245526"/>
    <lineage>
        <taxon>Bacteria</taxon>
        <taxon>Pseudomonadati</taxon>
        <taxon>Pseudomonadota</taxon>
        <taxon>Gammaproteobacteria</taxon>
        <taxon>Pseudomonadales</taxon>
        <taxon>Pseudomonadaceae</taxon>
        <taxon>Geopseudomonas</taxon>
    </lineage>
</organism>
<keyword evidence="1" id="KW-0472">Membrane</keyword>
<dbReference type="Proteomes" id="UP000243063">
    <property type="component" value="Chromosome I"/>
</dbReference>